<evidence type="ECO:0000259" key="5">
    <source>
        <dbReference type="PROSITE" id="PS50111"/>
    </source>
</evidence>
<dbReference type="InterPro" id="IPR004089">
    <property type="entry name" value="MCPsignal_dom"/>
</dbReference>
<dbReference type="OrthoDB" id="5292010at2"/>
<comment type="similarity">
    <text evidence="2">Belongs to the methyl-accepting chemotaxis (MCP) protein family.</text>
</comment>
<proteinExistence type="inferred from homology"/>
<dbReference type="PANTHER" id="PTHR43531:SF11">
    <property type="entry name" value="METHYL-ACCEPTING CHEMOTAXIS PROTEIN 3"/>
    <property type="match status" value="1"/>
</dbReference>
<dbReference type="GO" id="GO:0005886">
    <property type="term" value="C:plasma membrane"/>
    <property type="evidence" value="ECO:0007669"/>
    <property type="project" value="TreeGrafter"/>
</dbReference>
<dbReference type="SUPFAM" id="SSF58104">
    <property type="entry name" value="Methyl-accepting chemotaxis protein (MCP) signaling domain"/>
    <property type="match status" value="1"/>
</dbReference>
<evidence type="ECO:0000313" key="7">
    <source>
        <dbReference type="Proteomes" id="UP000291236"/>
    </source>
</evidence>
<dbReference type="PANTHER" id="PTHR43531">
    <property type="entry name" value="PROTEIN ICFG"/>
    <property type="match status" value="1"/>
</dbReference>
<dbReference type="PROSITE" id="PS50111">
    <property type="entry name" value="CHEMOTAXIS_TRANSDUC_2"/>
    <property type="match status" value="1"/>
</dbReference>
<evidence type="ECO:0000256" key="4">
    <source>
        <dbReference type="SAM" id="Phobius"/>
    </source>
</evidence>
<dbReference type="GO" id="GO:0007165">
    <property type="term" value="P:signal transduction"/>
    <property type="evidence" value="ECO:0007669"/>
    <property type="project" value="UniProtKB-KW"/>
</dbReference>
<protein>
    <recommendedName>
        <fullName evidence="5">Methyl-accepting transducer domain-containing protein</fullName>
    </recommendedName>
</protein>
<sequence length="506" mass="55408">MKNRSLAFKLIASFLILLLFILTSAIYSILMNNKTQGYADDVANNWFPSVDSVAKLSNTFANYSRRNLAILTYYAFQQQNKLKKEFLDQHESWKMEMTALIEKHKKQLISSPEEKILIDLVDKIWAQYIDSVNEDKNLLAKNPGAAFERYQTETLKIAVTMSKALTELGKFNYDGGVSSSTKGNSLTAITNITMTSIVIASIVISLIILQLILKSTNSISQAVTNLKKQSVSTSKIAGELKSSSQSLSDSVTEQAASIHETSAAINEITSMVNRTAENAKESTNVAKSASGKAEEGQKTMLRLVQAMETIQESSGQLQNIAVIINQINSKTAVINDIVSKTELLSLNASIESARAGEHGKGFAVVAEEVGNLAKVSGKSAQEIQELITKSQEQVNSILNLTKDRVTEGKQVTTEAQQSFLQISDDISNMSNVIQQISEATREQEIGVRQISTAMSQIDKATRNSQVAVNTTSDSSNNLVEQSNKLDSTAKDIEILIKGKVMEDSQR</sequence>
<dbReference type="SMART" id="SM00283">
    <property type="entry name" value="MA"/>
    <property type="match status" value="1"/>
</dbReference>
<feature type="transmembrane region" description="Helical" evidence="4">
    <location>
        <begin position="192"/>
        <end position="213"/>
    </location>
</feature>
<dbReference type="RefSeq" id="WP_130607241.1">
    <property type="nucleotide sequence ID" value="NZ_AP019368.1"/>
</dbReference>
<gene>
    <name evidence="6" type="ORF">JCM31447_10410</name>
</gene>
<dbReference type="Pfam" id="PF00015">
    <property type="entry name" value="MCPsignal"/>
    <property type="match status" value="1"/>
</dbReference>
<keyword evidence="4" id="KW-1133">Transmembrane helix</keyword>
<evidence type="ECO:0000313" key="6">
    <source>
        <dbReference type="EMBL" id="BBH52600.1"/>
    </source>
</evidence>
<keyword evidence="7" id="KW-1185">Reference proteome</keyword>
<dbReference type="InterPro" id="IPR051310">
    <property type="entry name" value="MCP_chemotaxis"/>
</dbReference>
<organism evidence="6 7">
    <name type="scientific">Fluviispira sanaruensis</name>
    <dbReference type="NCBI Taxonomy" id="2493639"/>
    <lineage>
        <taxon>Bacteria</taxon>
        <taxon>Pseudomonadati</taxon>
        <taxon>Bdellovibrionota</taxon>
        <taxon>Oligoflexia</taxon>
        <taxon>Silvanigrellales</taxon>
        <taxon>Silvanigrellaceae</taxon>
        <taxon>Fluviispira</taxon>
    </lineage>
</organism>
<keyword evidence="4" id="KW-0812">Transmembrane</keyword>
<keyword evidence="4" id="KW-0472">Membrane</keyword>
<keyword evidence="1" id="KW-0145">Chemotaxis</keyword>
<name>A0A4P2VLF0_FLUSA</name>
<keyword evidence="3" id="KW-0807">Transducer</keyword>
<dbReference type="EMBL" id="AP019368">
    <property type="protein sequence ID" value="BBH52600.1"/>
    <property type="molecule type" value="Genomic_DNA"/>
</dbReference>
<accession>A0A4P2VLF0</accession>
<evidence type="ECO:0000256" key="2">
    <source>
        <dbReference type="ARBA" id="ARBA00029447"/>
    </source>
</evidence>
<reference evidence="6 7" key="1">
    <citation type="submission" date="2018-12" db="EMBL/GenBank/DDBJ databases">
        <title>Rubrispira sanarue gen. nov., sp., nov., a member of the order Silvanigrellales, isolated from a brackish lake in Hamamatsu Japan.</title>
        <authorList>
            <person name="Maejima Y."/>
            <person name="Iino T."/>
            <person name="Muraguchi Y."/>
            <person name="Fukuda K."/>
            <person name="Nojiri H."/>
            <person name="Ohkuma M."/>
            <person name="Moriuchi R."/>
            <person name="Dohra H."/>
            <person name="Kimbara K."/>
            <person name="Shintani M."/>
        </authorList>
    </citation>
    <scope>NUCLEOTIDE SEQUENCE [LARGE SCALE GENOMIC DNA]</scope>
    <source>
        <strain evidence="6 7">RF1110005</strain>
    </source>
</reference>
<dbReference type="Gene3D" id="1.10.287.950">
    <property type="entry name" value="Methyl-accepting chemotaxis protein"/>
    <property type="match status" value="1"/>
</dbReference>
<evidence type="ECO:0000256" key="3">
    <source>
        <dbReference type="PROSITE-ProRule" id="PRU00284"/>
    </source>
</evidence>
<dbReference type="KEGG" id="sbf:JCM31447_10410"/>
<dbReference type="GO" id="GO:0006935">
    <property type="term" value="P:chemotaxis"/>
    <property type="evidence" value="ECO:0007669"/>
    <property type="project" value="UniProtKB-KW"/>
</dbReference>
<dbReference type="AlphaFoldDB" id="A0A4P2VLF0"/>
<dbReference type="Proteomes" id="UP000291236">
    <property type="component" value="Chromosome"/>
</dbReference>
<dbReference type="GO" id="GO:0004888">
    <property type="term" value="F:transmembrane signaling receptor activity"/>
    <property type="evidence" value="ECO:0007669"/>
    <property type="project" value="TreeGrafter"/>
</dbReference>
<feature type="domain" description="Methyl-accepting transducer" evidence="5">
    <location>
        <begin position="229"/>
        <end position="458"/>
    </location>
</feature>
<evidence type="ECO:0000256" key="1">
    <source>
        <dbReference type="ARBA" id="ARBA00022500"/>
    </source>
</evidence>